<feature type="transmembrane region" description="Helical" evidence="8">
    <location>
        <begin position="389"/>
        <end position="412"/>
    </location>
</feature>
<feature type="transmembrane region" description="Helical" evidence="8">
    <location>
        <begin position="39"/>
        <end position="59"/>
    </location>
</feature>
<feature type="transmembrane region" description="Helical" evidence="8">
    <location>
        <begin position="347"/>
        <end position="369"/>
    </location>
</feature>
<evidence type="ECO:0000256" key="5">
    <source>
        <dbReference type="ARBA" id="ARBA00023136"/>
    </source>
</evidence>
<dbReference type="Gene3D" id="1.20.1250.20">
    <property type="entry name" value="MFS general substrate transporter like domains"/>
    <property type="match status" value="2"/>
</dbReference>
<dbReference type="GO" id="GO:0016020">
    <property type="term" value="C:membrane"/>
    <property type="evidence" value="ECO:0007669"/>
    <property type="project" value="UniProtKB-SubCell"/>
</dbReference>
<dbReference type="PANTHER" id="PTHR11654">
    <property type="entry name" value="OLIGOPEPTIDE TRANSPORTER-RELATED"/>
    <property type="match status" value="1"/>
</dbReference>
<dbReference type="Pfam" id="PF00854">
    <property type="entry name" value="PTR2"/>
    <property type="match status" value="1"/>
</dbReference>
<sequence length="484" mass="54217">MAVLMWADILAAYTLWVTQKYLTDVWKLSFTHAAGILNIYWGLALILPVGFIFLVDAFLGNYKMLVLSSLTYSVGMGLLTMSTPPVLASSTGTCKNYKPKCIGSTQKFLFYTALVLVAIGASGHLVSLKTFLEEQEKNPNGDKRQKDPLQLPGLFMVAFVPIIGAIVLPSIKPWSLRYGIPAICTAVATLVFLSGSWSYYKSKPKGSPLTNVRRWRLCTIAEAKEAKIVVRMVPMWMTFIICGTVSSIGNTYFQEQANHMNPNLGKWKVPVPIFLTVVNISTEVIGSLYDCMSKERSVLFGCQIFAPRVGIAVAMIFSVLCCITAARMETRRLGVIRSHNLYEKPEAKIPMSMFWLTFQFLLLAGLDSVLRKSVEALFRNQAPESMTNYLLHITKGVSGLGYMGSVLSVYLVSKVSEKGGRQNWFKYTLNRSRLDRYYWVLAALSSINLIFYIFIASRYKHKEPEPETEPEQKNKKDPQNGDSA</sequence>
<dbReference type="AlphaFoldDB" id="A0A8S0V8A1"/>
<dbReference type="InterPro" id="IPR000109">
    <property type="entry name" value="POT_fam"/>
</dbReference>
<feature type="transmembrane region" description="Helical" evidence="8">
    <location>
        <begin position="273"/>
        <end position="292"/>
    </location>
</feature>
<evidence type="ECO:0000256" key="2">
    <source>
        <dbReference type="ARBA" id="ARBA00005982"/>
    </source>
</evidence>
<feature type="transmembrane region" description="Helical" evidence="8">
    <location>
        <begin position="437"/>
        <end position="455"/>
    </location>
</feature>
<dbReference type="Proteomes" id="UP000594638">
    <property type="component" value="Unassembled WGS sequence"/>
</dbReference>
<evidence type="ECO:0000256" key="4">
    <source>
        <dbReference type="ARBA" id="ARBA00022989"/>
    </source>
</evidence>
<organism evidence="9 10">
    <name type="scientific">Olea europaea subsp. europaea</name>
    <dbReference type="NCBI Taxonomy" id="158383"/>
    <lineage>
        <taxon>Eukaryota</taxon>
        <taxon>Viridiplantae</taxon>
        <taxon>Streptophyta</taxon>
        <taxon>Embryophyta</taxon>
        <taxon>Tracheophyta</taxon>
        <taxon>Spermatophyta</taxon>
        <taxon>Magnoliopsida</taxon>
        <taxon>eudicotyledons</taxon>
        <taxon>Gunneridae</taxon>
        <taxon>Pentapetalae</taxon>
        <taxon>asterids</taxon>
        <taxon>lamiids</taxon>
        <taxon>Lamiales</taxon>
        <taxon>Oleaceae</taxon>
        <taxon>Oleeae</taxon>
        <taxon>Olea</taxon>
    </lineage>
</organism>
<feature type="transmembrane region" description="Helical" evidence="8">
    <location>
        <begin position="304"/>
        <end position="327"/>
    </location>
</feature>
<comment type="similarity">
    <text evidence="2">Belongs to the major facilitator superfamily. Proton-dependent oligopeptide transporter (POT/PTR) (TC 2.A.17) family.</text>
</comment>
<dbReference type="InterPro" id="IPR036259">
    <property type="entry name" value="MFS_trans_sf"/>
</dbReference>
<keyword evidence="10" id="KW-1185">Reference proteome</keyword>
<feature type="transmembrane region" description="Helical" evidence="8">
    <location>
        <begin position="149"/>
        <end position="168"/>
    </location>
</feature>
<comment type="subcellular location">
    <subcellularLocation>
        <location evidence="1">Membrane</location>
        <topology evidence="1">Multi-pass membrane protein</topology>
    </subcellularLocation>
</comment>
<dbReference type="SUPFAM" id="SSF103473">
    <property type="entry name" value="MFS general substrate transporter"/>
    <property type="match status" value="1"/>
</dbReference>
<dbReference type="Gramene" id="OE9A086981T1">
    <property type="protein sequence ID" value="OE9A086981C1"/>
    <property type="gene ID" value="OE9A086981"/>
</dbReference>
<protein>
    <submittedName>
        <fullName evidence="9">NRT1 PTR FAMILY -like</fullName>
    </submittedName>
</protein>
<evidence type="ECO:0000256" key="6">
    <source>
        <dbReference type="ARBA" id="ARBA00044504"/>
    </source>
</evidence>
<keyword evidence="5 8" id="KW-0472">Membrane</keyword>
<dbReference type="OrthoDB" id="1181826at2759"/>
<feature type="transmembrane region" description="Helical" evidence="8">
    <location>
        <begin position="108"/>
        <end position="128"/>
    </location>
</feature>
<feature type="transmembrane region" description="Helical" evidence="8">
    <location>
        <begin position="180"/>
        <end position="200"/>
    </location>
</feature>
<accession>A0A8S0V8A1</accession>
<evidence type="ECO:0000313" key="10">
    <source>
        <dbReference type="Proteomes" id="UP000594638"/>
    </source>
</evidence>
<evidence type="ECO:0000256" key="1">
    <source>
        <dbReference type="ARBA" id="ARBA00004141"/>
    </source>
</evidence>
<evidence type="ECO:0000256" key="8">
    <source>
        <dbReference type="SAM" id="Phobius"/>
    </source>
</evidence>
<feature type="transmembrane region" description="Helical" evidence="8">
    <location>
        <begin position="66"/>
        <end position="88"/>
    </location>
</feature>
<evidence type="ECO:0000256" key="3">
    <source>
        <dbReference type="ARBA" id="ARBA00022692"/>
    </source>
</evidence>
<reference evidence="9 10" key="1">
    <citation type="submission" date="2019-12" db="EMBL/GenBank/DDBJ databases">
        <authorList>
            <person name="Alioto T."/>
            <person name="Alioto T."/>
            <person name="Gomez Garrido J."/>
        </authorList>
    </citation>
    <scope>NUCLEOTIDE SEQUENCE [LARGE SCALE GENOMIC DNA]</scope>
</reference>
<dbReference type="EMBL" id="CACTIH010009159">
    <property type="protein sequence ID" value="CAA3026388.1"/>
    <property type="molecule type" value="Genomic_DNA"/>
</dbReference>
<keyword evidence="3 8" id="KW-0812">Transmembrane</keyword>
<feature type="region of interest" description="Disordered" evidence="7">
    <location>
        <begin position="463"/>
        <end position="484"/>
    </location>
</feature>
<keyword evidence="4 8" id="KW-1133">Transmembrane helix</keyword>
<comment type="similarity">
    <text evidence="6">Belongs to the major facilitator superfamily. Phosphate:H(+) symporter (TC 2.A.1.9) family.</text>
</comment>
<gene>
    <name evidence="9" type="ORF">OLEA9_A086981</name>
</gene>
<dbReference type="GO" id="GO:0022857">
    <property type="term" value="F:transmembrane transporter activity"/>
    <property type="evidence" value="ECO:0007669"/>
    <property type="project" value="InterPro"/>
</dbReference>
<name>A0A8S0V8A1_OLEEU</name>
<proteinExistence type="inferred from homology"/>
<comment type="caution">
    <text evidence="9">The sequence shown here is derived from an EMBL/GenBank/DDBJ whole genome shotgun (WGS) entry which is preliminary data.</text>
</comment>
<evidence type="ECO:0000313" key="9">
    <source>
        <dbReference type="EMBL" id="CAA3026388.1"/>
    </source>
</evidence>
<evidence type="ECO:0000256" key="7">
    <source>
        <dbReference type="SAM" id="MobiDB-lite"/>
    </source>
</evidence>
<feature type="transmembrane region" description="Helical" evidence="8">
    <location>
        <begin position="233"/>
        <end position="253"/>
    </location>
</feature>